<dbReference type="RefSeq" id="WP_259530159.1">
    <property type="nucleotide sequence ID" value="NZ_JANLCK010000009.1"/>
</dbReference>
<dbReference type="InterPro" id="IPR036702">
    <property type="entry name" value="ComB-like_sf"/>
</dbReference>
<keyword evidence="3" id="KW-1185">Reference proteome</keyword>
<organism evidence="2 3">
    <name type="scientific">Herbiconiux oxytropis</name>
    <dbReference type="NCBI Taxonomy" id="2970915"/>
    <lineage>
        <taxon>Bacteria</taxon>
        <taxon>Bacillati</taxon>
        <taxon>Actinomycetota</taxon>
        <taxon>Actinomycetes</taxon>
        <taxon>Micrococcales</taxon>
        <taxon>Microbacteriaceae</taxon>
        <taxon>Herbiconiux</taxon>
    </lineage>
</organism>
<reference evidence="2" key="1">
    <citation type="submission" date="2022-08" db="EMBL/GenBank/DDBJ databases">
        <authorList>
            <person name="Deng Y."/>
            <person name="Han X.-F."/>
            <person name="Zhang Y.-Q."/>
        </authorList>
    </citation>
    <scope>NUCLEOTIDE SEQUENCE</scope>
    <source>
        <strain evidence="2">CPCC 203407</strain>
    </source>
</reference>
<protein>
    <recommendedName>
        <fullName evidence="1">Probable 2-phosphosulfolactate phosphatase</fullName>
    </recommendedName>
</protein>
<accession>A0AA41XFR1</accession>
<dbReference type="GO" id="GO:0050532">
    <property type="term" value="F:2-phosphosulfolactate phosphatase activity"/>
    <property type="evidence" value="ECO:0007669"/>
    <property type="project" value="InterPro"/>
</dbReference>
<evidence type="ECO:0000256" key="1">
    <source>
        <dbReference type="ARBA" id="ARBA00021948"/>
    </source>
</evidence>
<evidence type="ECO:0000313" key="3">
    <source>
        <dbReference type="Proteomes" id="UP001165587"/>
    </source>
</evidence>
<dbReference type="Pfam" id="PF04029">
    <property type="entry name" value="2-ph_phosp"/>
    <property type="match status" value="1"/>
</dbReference>
<dbReference type="Proteomes" id="UP001165587">
    <property type="component" value="Unassembled WGS sequence"/>
</dbReference>
<comment type="caution">
    <text evidence="2">The sequence shown here is derived from an EMBL/GenBank/DDBJ whole genome shotgun (WGS) entry which is preliminary data.</text>
</comment>
<dbReference type="GO" id="GO:0000287">
    <property type="term" value="F:magnesium ion binding"/>
    <property type="evidence" value="ECO:0007669"/>
    <property type="project" value="InterPro"/>
</dbReference>
<gene>
    <name evidence="2" type="ORF">N1028_14900</name>
</gene>
<dbReference type="Gene3D" id="3.90.1560.10">
    <property type="entry name" value="ComB-like"/>
    <property type="match status" value="1"/>
</dbReference>
<sequence>MPTEPDAAAAAQSSYQVRLHVGMPAAALEQLVAVAECVVLVDALPDDTESGPLPSERMLRAGFTNRSATAHAVLDAQARKGDRLPVDIVTPAAPDGRFAVEDFLAAGAVVDALAELGLDFSSPEAASACAAFTGLRGALAHLVSASPAGRAWTASGRTTALRAATRLDPTAP</sequence>
<evidence type="ECO:0000313" key="2">
    <source>
        <dbReference type="EMBL" id="MCS5727187.1"/>
    </source>
</evidence>
<dbReference type="EMBL" id="JANLCK010000009">
    <property type="protein sequence ID" value="MCS5727187.1"/>
    <property type="molecule type" value="Genomic_DNA"/>
</dbReference>
<proteinExistence type="predicted"/>
<dbReference type="AlphaFoldDB" id="A0AA41XFR1"/>
<name>A0AA41XFR1_9MICO</name>
<dbReference type="SUPFAM" id="SSF142823">
    <property type="entry name" value="ComB-like"/>
    <property type="match status" value="1"/>
</dbReference>
<dbReference type="InterPro" id="IPR005238">
    <property type="entry name" value="ComB-like"/>
</dbReference>